<evidence type="ECO:0000313" key="4">
    <source>
        <dbReference type="EMBL" id="RSI83205.1"/>
    </source>
</evidence>
<comment type="caution">
    <text evidence="4">The sequence shown here is derived from an EMBL/GenBank/DDBJ whole genome shotgun (WGS) entry which is preliminary data.</text>
</comment>
<evidence type="ECO:0000256" key="2">
    <source>
        <dbReference type="SAM" id="Coils"/>
    </source>
</evidence>
<dbReference type="AlphaFoldDB" id="A0A428CT95"/>
<organism evidence="4 5">
    <name type="scientific">Streptococcus mitis</name>
    <dbReference type="NCBI Taxonomy" id="28037"/>
    <lineage>
        <taxon>Bacteria</taxon>
        <taxon>Bacillati</taxon>
        <taxon>Bacillota</taxon>
        <taxon>Bacilli</taxon>
        <taxon>Lactobacillales</taxon>
        <taxon>Streptococcaceae</taxon>
        <taxon>Streptococcus</taxon>
        <taxon>Streptococcus mitis group</taxon>
    </lineage>
</organism>
<sequence length="576" mass="65727">MGVKYSAQESQELIQAMTNNLKVANEVTDRLSSGCDHLISSLDSGELTGAAYTAGKGLFIEIIIPSIKKLQAAIDDIQLELTSYKDADAQVSGYGDLDLDQLKELKKLREEQLAIVEAQIQVRENWLNQIKDLFSLNWGKAFSEKTILYNTKFQIESGIQDLNDKIEKLEFFVSQVSQYFNDSLEVLSLAIKGATQLSKIIVDSDGNYYADGLDMSWVQKMKDVKIESLDYKAENKSDKFINMLVEQYGFDKEMSGLITEISTLIDEKFPYLSQTEREQLLLVTLGSFIYSEGFENGESMGDKAKGYISDVSWMDVAGTPSDKTGLPLDGKTLLKHLGLTDNQITKLRYNIRLQSQISSGIYRNYAGMNVDERKKYKSTYEKVYGVQLTDEMFEEKWNEKYSSFYGKGDFAHFSITTASNLNNRLRGSDLTKFGHENVNDFAGWLGDATLTDSDDISFGNDDYKADLDAVNITQKMKRKKISYIEASNEYYSEMKRGEYTRAEKFVEYKSVEEIKQKIFTKLLPDNMKYVEESGMQSHFELPNEEQCMAYLQKNYPSTYNFIRNIEAGNQDLIEMR</sequence>
<evidence type="ECO:0000256" key="1">
    <source>
        <dbReference type="ARBA" id="ARBA00034117"/>
    </source>
</evidence>
<dbReference type="InterPro" id="IPR006829">
    <property type="entry name" value="LXG_dom"/>
</dbReference>
<dbReference type="Proteomes" id="UP000277742">
    <property type="component" value="Unassembled WGS sequence"/>
</dbReference>
<name>A0A428CT95_STRMT</name>
<feature type="coiled-coil region" evidence="2">
    <location>
        <begin position="67"/>
        <end position="119"/>
    </location>
</feature>
<dbReference type="RefSeq" id="WP_260467322.1">
    <property type="nucleotide sequence ID" value="NZ_RJNR01000004.1"/>
</dbReference>
<protein>
    <recommendedName>
        <fullName evidence="3">LXG domain-containing protein</fullName>
    </recommendedName>
</protein>
<gene>
    <name evidence="4" type="ORF">D8855_04425</name>
</gene>
<keyword evidence="2" id="KW-0175">Coiled coil</keyword>
<dbReference type="PROSITE" id="PS51756">
    <property type="entry name" value="LXG"/>
    <property type="match status" value="1"/>
</dbReference>
<dbReference type="EMBL" id="RJNR01000004">
    <property type="protein sequence ID" value="RSI83205.1"/>
    <property type="molecule type" value="Genomic_DNA"/>
</dbReference>
<evidence type="ECO:0000313" key="5">
    <source>
        <dbReference type="Proteomes" id="UP000277742"/>
    </source>
</evidence>
<accession>A0A428CT95</accession>
<feature type="domain" description="LXG" evidence="3">
    <location>
        <begin position="1"/>
        <end position="238"/>
    </location>
</feature>
<comment type="similarity">
    <text evidence="1">In the N-terminal section; belongs to the LXG family.</text>
</comment>
<proteinExistence type="inferred from homology"/>
<evidence type="ECO:0000259" key="3">
    <source>
        <dbReference type="PROSITE" id="PS51756"/>
    </source>
</evidence>
<reference evidence="4 5" key="1">
    <citation type="submission" date="2018-11" db="EMBL/GenBank/DDBJ databases">
        <title>Species Designations Belie Phenotypic and Genotypic Heterogeneity in Oral Streptococci.</title>
        <authorList>
            <person name="Velsko I."/>
        </authorList>
    </citation>
    <scope>NUCLEOTIDE SEQUENCE [LARGE SCALE GENOMIC DNA]</scope>
    <source>
        <strain evidence="4 5">BCA12</strain>
    </source>
</reference>